<evidence type="ECO:0000256" key="1">
    <source>
        <dbReference type="ARBA" id="ARBA00009613"/>
    </source>
</evidence>
<dbReference type="SUPFAM" id="SSF51735">
    <property type="entry name" value="NAD(P)-binding Rossmann-fold domains"/>
    <property type="match status" value="1"/>
</dbReference>
<comment type="similarity">
    <text evidence="1">Belongs to the LDH/MDH superfamily. MDH type 2 family.</text>
</comment>
<proteinExistence type="inferred from homology"/>
<sequence length="98" mass="10276">MLASDAVFGPDQTIVLILLGTERSTQPLDGIAMELEDCLSLGPVMEHSAVLDISGHIVAEQGKALNGHIVAEQGKALNEVAPPNVKVLVVENSCNTKC</sequence>
<protein>
    <submittedName>
        <fullName evidence="3">Uncharacterized protein</fullName>
    </submittedName>
</protein>
<evidence type="ECO:0000313" key="4">
    <source>
        <dbReference type="Proteomes" id="UP000712600"/>
    </source>
</evidence>
<evidence type="ECO:0000256" key="2">
    <source>
        <dbReference type="ARBA" id="ARBA00023002"/>
    </source>
</evidence>
<dbReference type="EMBL" id="QGKX02000004">
    <property type="protein sequence ID" value="KAF3604562.1"/>
    <property type="molecule type" value="Genomic_DNA"/>
</dbReference>
<dbReference type="Proteomes" id="UP000712600">
    <property type="component" value="Unassembled WGS sequence"/>
</dbReference>
<name>A0A8S9SQT7_BRACR</name>
<evidence type="ECO:0000313" key="3">
    <source>
        <dbReference type="EMBL" id="KAF3604562.1"/>
    </source>
</evidence>
<dbReference type="PANTHER" id="PTHR23382">
    <property type="entry name" value="MALATE DEHYDROGENASE"/>
    <property type="match status" value="1"/>
</dbReference>
<organism evidence="3 4">
    <name type="scientific">Brassica cretica</name>
    <name type="common">Mustard</name>
    <dbReference type="NCBI Taxonomy" id="69181"/>
    <lineage>
        <taxon>Eukaryota</taxon>
        <taxon>Viridiplantae</taxon>
        <taxon>Streptophyta</taxon>
        <taxon>Embryophyta</taxon>
        <taxon>Tracheophyta</taxon>
        <taxon>Spermatophyta</taxon>
        <taxon>Magnoliopsida</taxon>
        <taxon>eudicotyledons</taxon>
        <taxon>Gunneridae</taxon>
        <taxon>Pentapetalae</taxon>
        <taxon>rosids</taxon>
        <taxon>malvids</taxon>
        <taxon>Brassicales</taxon>
        <taxon>Brassicaceae</taxon>
        <taxon>Brassiceae</taxon>
        <taxon>Brassica</taxon>
    </lineage>
</organism>
<reference evidence="3" key="1">
    <citation type="submission" date="2019-12" db="EMBL/GenBank/DDBJ databases">
        <title>Genome sequencing and annotation of Brassica cretica.</title>
        <authorList>
            <person name="Studholme D.J."/>
            <person name="Sarris P."/>
        </authorList>
    </citation>
    <scope>NUCLEOTIDE SEQUENCE</scope>
    <source>
        <strain evidence="3">PFS-109/04</strain>
        <tissue evidence="3">Leaf</tissue>
    </source>
</reference>
<gene>
    <name evidence="3" type="ORF">F2Q69_00037432</name>
</gene>
<accession>A0A8S9SQT7</accession>
<comment type="caution">
    <text evidence="3">The sequence shown here is derived from an EMBL/GenBank/DDBJ whole genome shotgun (WGS) entry which is preliminary data.</text>
</comment>
<dbReference type="Gene3D" id="3.40.50.720">
    <property type="entry name" value="NAD(P)-binding Rossmann-like Domain"/>
    <property type="match status" value="2"/>
</dbReference>
<dbReference type="InterPro" id="IPR036291">
    <property type="entry name" value="NAD(P)-bd_dom_sf"/>
</dbReference>
<dbReference type="InterPro" id="IPR010945">
    <property type="entry name" value="Malate_DH_type2"/>
</dbReference>
<keyword evidence="2" id="KW-0560">Oxidoreductase</keyword>
<dbReference type="GO" id="GO:0006108">
    <property type="term" value="P:malate metabolic process"/>
    <property type="evidence" value="ECO:0007669"/>
    <property type="project" value="InterPro"/>
</dbReference>
<dbReference type="AlphaFoldDB" id="A0A8S9SQT7"/>
<dbReference type="GO" id="GO:0016615">
    <property type="term" value="F:malate dehydrogenase activity"/>
    <property type="evidence" value="ECO:0007669"/>
    <property type="project" value="InterPro"/>
</dbReference>